<evidence type="ECO:0000313" key="2">
    <source>
        <dbReference type="EMBL" id="KAK5779655.1"/>
    </source>
</evidence>
<dbReference type="GO" id="GO:0000011">
    <property type="term" value="P:vacuole inheritance"/>
    <property type="evidence" value="ECO:0007669"/>
    <property type="project" value="InterPro"/>
</dbReference>
<dbReference type="Pfam" id="PF17321">
    <property type="entry name" value="Vac17"/>
    <property type="match status" value="1"/>
</dbReference>
<dbReference type="GO" id="GO:0043495">
    <property type="term" value="F:protein-membrane adaptor activity"/>
    <property type="evidence" value="ECO:0007669"/>
    <property type="project" value="InterPro"/>
</dbReference>
<dbReference type="Proteomes" id="UP001306508">
    <property type="component" value="Unassembled WGS sequence"/>
</dbReference>
<feature type="region of interest" description="Disordered" evidence="1">
    <location>
        <begin position="181"/>
        <end position="205"/>
    </location>
</feature>
<dbReference type="AlphaFoldDB" id="A0AAN8A8L1"/>
<protein>
    <submittedName>
        <fullName evidence="2">Uncharacterized protein</fullName>
    </submittedName>
</protein>
<proteinExistence type="predicted"/>
<evidence type="ECO:0000313" key="3">
    <source>
        <dbReference type="Proteomes" id="UP001306508"/>
    </source>
</evidence>
<comment type="caution">
    <text evidence="2">The sequence shown here is derived from an EMBL/GenBank/DDBJ whole genome shotgun (WGS) entry which is preliminary data.</text>
</comment>
<keyword evidence="3" id="KW-1185">Reference proteome</keyword>
<dbReference type="EMBL" id="JAWIZZ010000047">
    <property type="protein sequence ID" value="KAK5779655.1"/>
    <property type="molecule type" value="Genomic_DNA"/>
</dbReference>
<sequence length="592" mass="67829">MASLLEPNRRTGHITAEVDMDQTMVENITDQLLKRSEDAIWQLERWIQKQEDQVNKYNNITDDSMRCAKEKQQQYYDQLKSLRRRSLYLKHCIHAGPRNSIISNKNNNIQYPQQQMKRYPLEDKDSFNKKSKQNHNNNRNSVHSLNSMQDDISYMENLVFEFKDLTLKLNELAQARKNDITSHSYKRSSSRSPSDSSSDSSNYNDSLELKPLRILSRRNIQLKPSLPNKTTNNIPTVAPSLLPVPFPPADVLIGSTPKKLQLIASSLPNSPIHLNMDRGQPLLKTESPEKRLRSVESHHSISNNTISGSNMDRKEQVDGFFKKNNRLSLAVFENMKIIQETKNNQNQTHNIIYSDDELDYINDNEYFEGANRDHEDELDQDTLLLPYDMVSNRCPKTPIFNSRFDKVPPLQRSNSHDSIFSKKTTKKPLIFYHFYADKTSSFITNGNKSITESIKTTLNDTVVVTQPTFIKPSSNSNETSSKTLLSNIINSERSRSLTPTNSNSMFSNWNLFGKKFQSNIVSETGVCNPRKGTSRIKTCIRRPSNASSVVVSSVVKHDKVKIKKLSPSKKPILDTDIKQKDLQDALNTEILL</sequence>
<organism evidence="2 3">
    <name type="scientific">Arxiozyma heterogenica</name>
    <dbReference type="NCBI Taxonomy" id="278026"/>
    <lineage>
        <taxon>Eukaryota</taxon>
        <taxon>Fungi</taxon>
        <taxon>Dikarya</taxon>
        <taxon>Ascomycota</taxon>
        <taxon>Saccharomycotina</taxon>
        <taxon>Saccharomycetes</taxon>
        <taxon>Saccharomycetales</taxon>
        <taxon>Saccharomycetaceae</taxon>
        <taxon>Arxiozyma</taxon>
    </lineage>
</organism>
<accession>A0AAN8A8L1</accession>
<reference evidence="3" key="1">
    <citation type="submission" date="2023-07" db="EMBL/GenBank/DDBJ databases">
        <title>A draft genome of Kazachstania heterogenica Y-27499.</title>
        <authorList>
            <person name="Donic C."/>
            <person name="Kralova J.S."/>
            <person name="Fidel L."/>
            <person name="Ben-Dor S."/>
            <person name="Jung S."/>
        </authorList>
    </citation>
    <scope>NUCLEOTIDE SEQUENCE [LARGE SCALE GENOMIC DNA]</scope>
    <source>
        <strain evidence="3">Y27499</strain>
    </source>
</reference>
<evidence type="ECO:0000256" key="1">
    <source>
        <dbReference type="SAM" id="MobiDB-lite"/>
    </source>
</evidence>
<name>A0AAN8A8L1_9SACH</name>
<dbReference type="InterPro" id="IPR035293">
    <property type="entry name" value="Vac17"/>
</dbReference>
<gene>
    <name evidence="2" type="ORF">RI543_003547</name>
</gene>
<feature type="compositionally biased region" description="Low complexity" evidence="1">
    <location>
        <begin position="190"/>
        <end position="205"/>
    </location>
</feature>